<dbReference type="Gene3D" id="1.10.10.10">
    <property type="entry name" value="Winged helix-like DNA-binding domain superfamily/Winged helix DNA-binding domain"/>
    <property type="match status" value="1"/>
</dbReference>
<gene>
    <name evidence="5" type="ORF">Q8791_30465</name>
</gene>
<dbReference type="PRINTS" id="PR00035">
    <property type="entry name" value="HTHGNTR"/>
</dbReference>
<dbReference type="InterPro" id="IPR028978">
    <property type="entry name" value="Chorismate_lyase_/UTRA_dom_sf"/>
</dbReference>
<keyword evidence="3" id="KW-0804">Transcription</keyword>
<proteinExistence type="predicted"/>
<dbReference type="Proteomes" id="UP001356095">
    <property type="component" value="Unassembled WGS sequence"/>
</dbReference>
<dbReference type="Pfam" id="PF07702">
    <property type="entry name" value="UTRA"/>
    <property type="match status" value="1"/>
</dbReference>
<dbReference type="InterPro" id="IPR011663">
    <property type="entry name" value="UTRA"/>
</dbReference>
<keyword evidence="1" id="KW-0805">Transcription regulation</keyword>
<sequence length="250" mass="28133">MTSRYREIAEEIRERISSGAYARGKRLPPQKSLADEFGVSQPVVQRAVMALRTEGLVRIERGTGTVVHEIKPIVRNATARYTKTAREQGQSRGAFATEVRSLGHVPHSKLVKLGPATPPAEIAQIFQFGRDDIAAIRHRHMTADETPVQIATSYVPWTIAKDTPITQEDTGPGGTYSRLEDLGHRVTRFTERIRTRPPSEEEADFLRLGEDQQVYSVLHIAYTEDGTPVEVTQHVMPTFQWVLEYEWAAD</sequence>
<evidence type="ECO:0000256" key="2">
    <source>
        <dbReference type="ARBA" id="ARBA00023125"/>
    </source>
</evidence>
<feature type="domain" description="HTH gntR-type" evidence="4">
    <location>
        <begin position="2"/>
        <end position="70"/>
    </location>
</feature>
<dbReference type="SUPFAM" id="SSF64288">
    <property type="entry name" value="Chorismate lyase-like"/>
    <property type="match status" value="1"/>
</dbReference>
<evidence type="ECO:0000313" key="5">
    <source>
        <dbReference type="EMBL" id="MEE2041554.1"/>
    </source>
</evidence>
<dbReference type="InterPro" id="IPR036390">
    <property type="entry name" value="WH_DNA-bd_sf"/>
</dbReference>
<dbReference type="InterPro" id="IPR050679">
    <property type="entry name" value="Bact_HTH_transcr_reg"/>
</dbReference>
<dbReference type="EMBL" id="JAUZMY010000054">
    <property type="protein sequence ID" value="MEE2041554.1"/>
    <property type="molecule type" value="Genomic_DNA"/>
</dbReference>
<evidence type="ECO:0000256" key="1">
    <source>
        <dbReference type="ARBA" id="ARBA00023015"/>
    </source>
</evidence>
<accession>A0ABU7KH34</accession>
<dbReference type="Pfam" id="PF00392">
    <property type="entry name" value="GntR"/>
    <property type="match status" value="1"/>
</dbReference>
<dbReference type="PANTHER" id="PTHR44846">
    <property type="entry name" value="MANNOSYL-D-GLYCERATE TRANSPORT/METABOLISM SYSTEM REPRESSOR MNGR-RELATED"/>
    <property type="match status" value="1"/>
</dbReference>
<keyword evidence="2" id="KW-0238">DNA-binding</keyword>
<dbReference type="SMART" id="SM00866">
    <property type="entry name" value="UTRA"/>
    <property type="match status" value="1"/>
</dbReference>
<dbReference type="CDD" id="cd07377">
    <property type="entry name" value="WHTH_GntR"/>
    <property type="match status" value="1"/>
</dbReference>
<dbReference type="PROSITE" id="PS50949">
    <property type="entry name" value="HTH_GNTR"/>
    <property type="match status" value="1"/>
</dbReference>
<dbReference type="InterPro" id="IPR000524">
    <property type="entry name" value="Tscrpt_reg_HTH_GntR"/>
</dbReference>
<dbReference type="SUPFAM" id="SSF46785">
    <property type="entry name" value="Winged helix' DNA-binding domain"/>
    <property type="match status" value="1"/>
</dbReference>
<protein>
    <submittedName>
        <fullName evidence="5">GntR family transcriptional regulator</fullName>
    </submittedName>
</protein>
<keyword evidence="6" id="KW-1185">Reference proteome</keyword>
<reference evidence="5 6" key="1">
    <citation type="submission" date="2023-08" db="EMBL/GenBank/DDBJ databases">
        <authorList>
            <person name="Girao M."/>
            <person name="Carvalho M.F."/>
        </authorList>
    </citation>
    <scope>NUCLEOTIDE SEQUENCE [LARGE SCALE GENOMIC DNA]</scope>
    <source>
        <strain evidence="5 6">CT-R113</strain>
    </source>
</reference>
<evidence type="ECO:0000256" key="3">
    <source>
        <dbReference type="ARBA" id="ARBA00023163"/>
    </source>
</evidence>
<dbReference type="InterPro" id="IPR036388">
    <property type="entry name" value="WH-like_DNA-bd_sf"/>
</dbReference>
<dbReference type="PANTHER" id="PTHR44846:SF17">
    <property type="entry name" value="GNTR-FAMILY TRANSCRIPTIONAL REGULATOR"/>
    <property type="match status" value="1"/>
</dbReference>
<comment type="caution">
    <text evidence="5">The sequence shown here is derived from an EMBL/GenBank/DDBJ whole genome shotgun (WGS) entry which is preliminary data.</text>
</comment>
<organism evidence="5 6">
    <name type="scientific">Nocardiopsis codii</name>
    <dbReference type="NCBI Taxonomy" id="3065942"/>
    <lineage>
        <taxon>Bacteria</taxon>
        <taxon>Bacillati</taxon>
        <taxon>Actinomycetota</taxon>
        <taxon>Actinomycetes</taxon>
        <taxon>Streptosporangiales</taxon>
        <taxon>Nocardiopsidaceae</taxon>
        <taxon>Nocardiopsis</taxon>
    </lineage>
</organism>
<evidence type="ECO:0000313" key="6">
    <source>
        <dbReference type="Proteomes" id="UP001356095"/>
    </source>
</evidence>
<dbReference type="SMART" id="SM00345">
    <property type="entry name" value="HTH_GNTR"/>
    <property type="match status" value="1"/>
</dbReference>
<dbReference type="Gene3D" id="3.40.1410.10">
    <property type="entry name" value="Chorismate lyase-like"/>
    <property type="match status" value="1"/>
</dbReference>
<evidence type="ECO:0000259" key="4">
    <source>
        <dbReference type="PROSITE" id="PS50949"/>
    </source>
</evidence>
<name>A0ABU7KH34_9ACTN</name>
<dbReference type="RefSeq" id="WP_330095311.1">
    <property type="nucleotide sequence ID" value="NZ_JAUZMY010000054.1"/>
</dbReference>